<evidence type="ECO:0000313" key="1">
    <source>
        <dbReference type="EMBL" id="SMX50353.1"/>
    </source>
</evidence>
<accession>A0A238L5G6</accession>
<name>A0A238L5G6_9RHOB</name>
<dbReference type="EMBL" id="FXYH01000030">
    <property type="protein sequence ID" value="SMX50353.1"/>
    <property type="molecule type" value="Genomic_DNA"/>
</dbReference>
<organism evidence="1 2">
    <name type="scientific">Pelagimonas varians</name>
    <dbReference type="NCBI Taxonomy" id="696760"/>
    <lineage>
        <taxon>Bacteria</taxon>
        <taxon>Pseudomonadati</taxon>
        <taxon>Pseudomonadota</taxon>
        <taxon>Alphaproteobacteria</taxon>
        <taxon>Rhodobacterales</taxon>
        <taxon>Roseobacteraceae</taxon>
        <taxon>Pelagimonas</taxon>
    </lineage>
</organism>
<sequence>MRQARSVCASNLIVTSVTWVRFAAIRSAFRHQTVSPDSVYA</sequence>
<dbReference type="Proteomes" id="UP000220836">
    <property type="component" value="Unassembled WGS sequence"/>
</dbReference>
<reference evidence="1 2" key="1">
    <citation type="submission" date="2017-05" db="EMBL/GenBank/DDBJ databases">
        <authorList>
            <person name="Song R."/>
            <person name="Chenine A.L."/>
            <person name="Ruprecht R.M."/>
        </authorList>
    </citation>
    <scope>NUCLEOTIDE SEQUENCE [LARGE SCALE GENOMIC DNA]</scope>
    <source>
        <strain evidence="1 2">CECT 8663</strain>
    </source>
</reference>
<proteinExistence type="predicted"/>
<protein>
    <submittedName>
        <fullName evidence="1">Uncharacterized protein</fullName>
    </submittedName>
</protein>
<evidence type="ECO:0000313" key="2">
    <source>
        <dbReference type="Proteomes" id="UP000220836"/>
    </source>
</evidence>
<gene>
    <name evidence="1" type="ORF">PEV8663_04610</name>
</gene>
<keyword evidence="2" id="KW-1185">Reference proteome</keyword>
<dbReference type="AlphaFoldDB" id="A0A238L5G6"/>